<evidence type="ECO:0000313" key="9">
    <source>
        <dbReference type="EMBL" id="CAI8587020.1"/>
    </source>
</evidence>
<feature type="compositionally biased region" description="Basic and acidic residues" evidence="7">
    <location>
        <begin position="23"/>
        <end position="43"/>
    </location>
</feature>
<evidence type="ECO:0000256" key="6">
    <source>
        <dbReference type="ARBA" id="ARBA00023242"/>
    </source>
</evidence>
<evidence type="ECO:0000256" key="1">
    <source>
        <dbReference type="ARBA" id="ARBA00004604"/>
    </source>
</evidence>
<feature type="compositionally biased region" description="Basic and acidic residues" evidence="7">
    <location>
        <begin position="648"/>
        <end position="659"/>
    </location>
</feature>
<accession>A0AAV0YLS1</accession>
<dbReference type="SUPFAM" id="SSF109715">
    <property type="entry name" value="DEK C-terminal domain"/>
    <property type="match status" value="1"/>
</dbReference>
<dbReference type="Pfam" id="PF08766">
    <property type="entry name" value="DEK_C"/>
    <property type="match status" value="1"/>
</dbReference>
<feature type="compositionally biased region" description="Basic and acidic residues" evidence="7">
    <location>
        <begin position="392"/>
        <end position="409"/>
    </location>
</feature>
<feature type="region of interest" description="Disordered" evidence="7">
    <location>
        <begin position="861"/>
        <end position="884"/>
    </location>
</feature>
<feature type="compositionally biased region" description="Acidic residues" evidence="7">
    <location>
        <begin position="863"/>
        <end position="872"/>
    </location>
</feature>
<feature type="compositionally biased region" description="Basic and acidic residues" evidence="7">
    <location>
        <begin position="447"/>
        <end position="456"/>
    </location>
</feature>
<evidence type="ECO:0000259" key="8">
    <source>
        <dbReference type="PROSITE" id="PS51998"/>
    </source>
</evidence>
<feature type="compositionally biased region" description="Basic and acidic residues" evidence="7">
    <location>
        <begin position="240"/>
        <end position="252"/>
    </location>
</feature>
<feature type="compositionally biased region" description="Basic and acidic residues" evidence="7">
    <location>
        <begin position="783"/>
        <end position="792"/>
    </location>
</feature>
<dbReference type="FunFam" id="1.10.10.60:FF:000220">
    <property type="entry name" value="DEK domain-containing chromatin associated protein"/>
    <property type="match status" value="1"/>
</dbReference>
<feature type="compositionally biased region" description="Basic and acidic residues" evidence="7">
    <location>
        <begin position="53"/>
        <end position="68"/>
    </location>
</feature>
<gene>
    <name evidence="9" type="ORF">VFH_I280760</name>
</gene>
<feature type="compositionally biased region" description="Basic and acidic residues" evidence="7">
    <location>
        <begin position="800"/>
        <end position="810"/>
    </location>
</feature>
<feature type="region of interest" description="Disordered" evidence="7">
    <location>
        <begin position="1"/>
        <end position="68"/>
    </location>
</feature>
<keyword evidence="4" id="KW-0238">DNA-binding</keyword>
<name>A0AAV0YLS1_VICFA</name>
<dbReference type="GO" id="GO:0005730">
    <property type="term" value="C:nucleolus"/>
    <property type="evidence" value="ECO:0007669"/>
    <property type="project" value="UniProtKB-SubCell"/>
</dbReference>
<proteinExistence type="predicted"/>
<dbReference type="InterPro" id="IPR044198">
    <property type="entry name" value="DEK"/>
</dbReference>
<evidence type="ECO:0000256" key="5">
    <source>
        <dbReference type="ARBA" id="ARBA00023163"/>
    </source>
</evidence>
<dbReference type="GO" id="GO:0042393">
    <property type="term" value="F:histone binding"/>
    <property type="evidence" value="ECO:0007669"/>
    <property type="project" value="TreeGrafter"/>
</dbReference>
<evidence type="ECO:0000313" key="10">
    <source>
        <dbReference type="Proteomes" id="UP001157006"/>
    </source>
</evidence>
<reference evidence="9 10" key="1">
    <citation type="submission" date="2023-01" db="EMBL/GenBank/DDBJ databases">
        <authorList>
            <person name="Kreplak J."/>
        </authorList>
    </citation>
    <scope>NUCLEOTIDE SEQUENCE [LARGE SCALE GENOMIC DNA]</scope>
</reference>
<feature type="region of interest" description="Disordered" evidence="7">
    <location>
        <begin position="102"/>
        <end position="472"/>
    </location>
</feature>
<dbReference type="PANTHER" id="PTHR13468:SF22">
    <property type="entry name" value="DEK DOMAIN-CONTAINING CHROMATIN-ASSOCIATED PROTEIN 3"/>
    <property type="match status" value="1"/>
</dbReference>
<keyword evidence="3" id="KW-0805">Transcription regulation</keyword>
<evidence type="ECO:0000256" key="7">
    <source>
        <dbReference type="SAM" id="MobiDB-lite"/>
    </source>
</evidence>
<feature type="compositionally biased region" description="Basic and acidic residues" evidence="7">
    <location>
        <begin position="670"/>
        <end position="695"/>
    </location>
</feature>
<feature type="compositionally biased region" description="Basic and acidic residues" evidence="7">
    <location>
        <begin position="116"/>
        <end position="232"/>
    </location>
</feature>
<feature type="compositionally biased region" description="Polar residues" evidence="7">
    <location>
        <begin position="7"/>
        <end position="21"/>
    </location>
</feature>
<dbReference type="InterPro" id="IPR014876">
    <property type="entry name" value="DEK_C"/>
</dbReference>
<feature type="compositionally biased region" description="Low complexity" evidence="7">
    <location>
        <begin position="628"/>
        <end position="640"/>
    </location>
</feature>
<feature type="compositionally biased region" description="Basic and acidic residues" evidence="7">
    <location>
        <begin position="873"/>
        <end position="884"/>
    </location>
</feature>
<comment type="subcellular location">
    <subcellularLocation>
        <location evidence="1">Nucleus</location>
        <location evidence="1">Nucleolus</location>
    </subcellularLocation>
</comment>
<feature type="compositionally biased region" description="Basic residues" evidence="7">
    <location>
        <begin position="733"/>
        <end position="744"/>
    </location>
</feature>
<feature type="compositionally biased region" description="Basic and acidic residues" evidence="7">
    <location>
        <begin position="714"/>
        <end position="731"/>
    </location>
</feature>
<dbReference type="PROSITE" id="PS51998">
    <property type="entry name" value="DEK_C"/>
    <property type="match status" value="1"/>
</dbReference>
<keyword evidence="5" id="KW-0804">Transcription</keyword>
<sequence length="884" mass="101302">MGEEESVNTVSRTDSNGNITPEKTLDDMGDKKGLESEGGKTLEDNEVEDVEGDDIKEMEVDKKADNEVKDLKEDDIKEMEVDKKADNEVKDLKGDDIKKMEVDKKADGEEELEVEEDKKADDCDVVIDDNKVGDGEEIKEDEKVEGENLKEDKKVNEAEEIKDDKKVNEEEELKDDKKVNEREDFKEDKKVDEGGQLKEDKKADEGEELKEEKGLNAGEEIKDDKKDVGLKESEDDEKDDFVNETKINKKDDNEFEDDKLGEETDVKETMDSKEGKESIEAKKLALDVMEKEDVPEDKHETGEKDKGQEKVEDVPEYKGESGKKEKGQEKVEDVPEYKGESGKKEKSQEKEENDKVKVGDKSTEEDIIVEKASKKRGRGKGNMEKVKKKVKEQKGIPEDKDEISEKMESQEEEEDANDKVDYKSNEDDSEDMGIEKGLKRRRRRNIHEKQVKETEARTPASASATNRPVRDRKSVERLVESYERDISKEFFIDEGSGMHLKDIPNVAFKLSRRKVDDTLKFLHTILFCRRGKAAEVKKNISRFSGFVWYENEEKQMIKVKEKFDKCNKEKLLDICDVLDIQVAKANTRKEDIIAKLINFLVAPHVRRDVLLEEQEKPVKGKKRKHITKQGSSRSGTSTSRRSAKSRKKNEDSSDEERNTTTDIESDSEKEDEKGVPDRSEDEMPQKSESEDRNDSESDNESEDVKKMSKINKIFSREKEFAAKGKAKETTFQKKPRTPRKRTSKKSFSTHSESDDDISEGSPKVFSRKKKNEKQKTSTFTKSSSKDNTAEKVTKRKGKNKEKSNPSDDQLRNAICDIFKQVDFNTATFTDILKLLGKQFNKDLTPRKASLKIMIQKELTKLADEEEEGDGENDETHTTNKEVEA</sequence>
<organism evidence="9 10">
    <name type="scientific">Vicia faba</name>
    <name type="common">Broad bean</name>
    <name type="synonym">Faba vulgaris</name>
    <dbReference type="NCBI Taxonomy" id="3906"/>
    <lineage>
        <taxon>Eukaryota</taxon>
        <taxon>Viridiplantae</taxon>
        <taxon>Streptophyta</taxon>
        <taxon>Embryophyta</taxon>
        <taxon>Tracheophyta</taxon>
        <taxon>Spermatophyta</taxon>
        <taxon>Magnoliopsida</taxon>
        <taxon>eudicotyledons</taxon>
        <taxon>Gunneridae</taxon>
        <taxon>Pentapetalae</taxon>
        <taxon>rosids</taxon>
        <taxon>fabids</taxon>
        <taxon>Fabales</taxon>
        <taxon>Fabaceae</taxon>
        <taxon>Papilionoideae</taxon>
        <taxon>50 kb inversion clade</taxon>
        <taxon>NPAAA clade</taxon>
        <taxon>Hologalegina</taxon>
        <taxon>IRL clade</taxon>
        <taxon>Fabeae</taxon>
        <taxon>Vicia</taxon>
    </lineage>
</organism>
<keyword evidence="2" id="KW-0156">Chromatin regulator</keyword>
<keyword evidence="10" id="KW-1185">Reference proteome</keyword>
<dbReference type="AlphaFoldDB" id="A0AAV0YLS1"/>
<dbReference type="GO" id="GO:0006325">
    <property type="term" value="P:chromatin organization"/>
    <property type="evidence" value="ECO:0007669"/>
    <property type="project" value="UniProtKB-KW"/>
</dbReference>
<dbReference type="EMBL" id="OX451736">
    <property type="protein sequence ID" value="CAI8587020.1"/>
    <property type="molecule type" value="Genomic_DNA"/>
</dbReference>
<dbReference type="Gene3D" id="1.10.10.60">
    <property type="entry name" value="Homeodomain-like"/>
    <property type="match status" value="1"/>
</dbReference>
<evidence type="ECO:0000256" key="3">
    <source>
        <dbReference type="ARBA" id="ARBA00023015"/>
    </source>
</evidence>
<dbReference type="Proteomes" id="UP001157006">
    <property type="component" value="Chromosome 1L"/>
</dbReference>
<dbReference type="GO" id="GO:2000779">
    <property type="term" value="P:regulation of double-strand break repair"/>
    <property type="evidence" value="ECO:0007669"/>
    <property type="project" value="TreeGrafter"/>
</dbReference>
<dbReference type="PANTHER" id="PTHR13468">
    <property type="entry name" value="DEK PROTEIN"/>
    <property type="match status" value="1"/>
</dbReference>
<evidence type="ECO:0000256" key="2">
    <source>
        <dbReference type="ARBA" id="ARBA00022853"/>
    </source>
</evidence>
<feature type="region of interest" description="Disordered" evidence="7">
    <location>
        <begin position="612"/>
        <end position="811"/>
    </location>
</feature>
<feature type="compositionally biased region" description="Basic and acidic residues" evidence="7">
    <location>
        <begin position="261"/>
        <end position="372"/>
    </location>
</feature>
<keyword evidence="6" id="KW-0539">Nucleus</keyword>
<dbReference type="GO" id="GO:0003677">
    <property type="term" value="F:DNA binding"/>
    <property type="evidence" value="ECO:0007669"/>
    <property type="project" value="UniProtKB-KW"/>
</dbReference>
<feature type="compositionally biased region" description="Basic and acidic residues" evidence="7">
    <location>
        <begin position="417"/>
        <end position="426"/>
    </location>
</feature>
<feature type="domain" description="DEK-C" evidence="8">
    <location>
        <begin position="804"/>
        <end position="859"/>
    </location>
</feature>
<protein>
    <recommendedName>
        <fullName evidence="8">DEK-C domain-containing protein</fullName>
    </recommendedName>
</protein>
<evidence type="ECO:0000256" key="4">
    <source>
        <dbReference type="ARBA" id="ARBA00023125"/>
    </source>
</evidence>